<evidence type="ECO:0000313" key="2">
    <source>
        <dbReference type="EMBL" id="MCC9074461.1"/>
    </source>
</evidence>
<feature type="transmembrane region" description="Helical" evidence="1">
    <location>
        <begin position="35"/>
        <end position="53"/>
    </location>
</feature>
<keyword evidence="1" id="KW-1133">Transmembrane helix</keyword>
<accession>A0ABS8N086</accession>
<dbReference type="Proteomes" id="UP001430919">
    <property type="component" value="Unassembled WGS sequence"/>
</dbReference>
<keyword evidence="1" id="KW-0472">Membrane</keyword>
<comment type="caution">
    <text evidence="2">The sequence shown here is derived from an EMBL/GenBank/DDBJ whole genome shotgun (WGS) entry which is preliminary data.</text>
</comment>
<dbReference type="RefSeq" id="WP_229991272.1">
    <property type="nucleotide sequence ID" value="NZ_JAJJMO010000001.1"/>
</dbReference>
<keyword evidence="3" id="KW-1185">Reference proteome</keyword>
<sequence length="134" mass="15108">MNHLEILLPGILLLIAFLLKLLVDRSLDVPNAIQAICELPVDILFLALSFVVAHTIANKNNINEGLVFCYIGIACAIIVVVLWRKSLKYFLVDNKIWILLFFINLCISGYTIKKSVDLIMPTELVQNKKDLGQK</sequence>
<proteinExistence type="predicted"/>
<organism evidence="2 3">
    <name type="scientific">Flavobacterium pisciphilum</name>
    <dbReference type="NCBI Taxonomy" id="2893755"/>
    <lineage>
        <taxon>Bacteria</taxon>
        <taxon>Pseudomonadati</taxon>
        <taxon>Bacteroidota</taxon>
        <taxon>Flavobacteriia</taxon>
        <taxon>Flavobacteriales</taxon>
        <taxon>Flavobacteriaceae</taxon>
        <taxon>Flavobacterium</taxon>
    </lineage>
</organism>
<protein>
    <submittedName>
        <fullName evidence="2">Uncharacterized protein</fullName>
    </submittedName>
</protein>
<feature type="transmembrane region" description="Helical" evidence="1">
    <location>
        <begin position="96"/>
        <end position="112"/>
    </location>
</feature>
<evidence type="ECO:0000256" key="1">
    <source>
        <dbReference type="SAM" id="Phobius"/>
    </source>
</evidence>
<keyword evidence="1" id="KW-0812">Transmembrane</keyword>
<feature type="transmembrane region" description="Helical" evidence="1">
    <location>
        <begin position="6"/>
        <end position="23"/>
    </location>
</feature>
<dbReference type="EMBL" id="JAJJMO010000001">
    <property type="protein sequence ID" value="MCC9074461.1"/>
    <property type="molecule type" value="Genomic_DNA"/>
</dbReference>
<name>A0ABS8N086_9FLAO</name>
<reference evidence="2" key="1">
    <citation type="submission" date="2021-11" db="EMBL/GenBank/DDBJ databases">
        <title>Description of novel Flavobacterium species.</title>
        <authorList>
            <person name="Saticioglu I.B."/>
            <person name="Ay H."/>
            <person name="Altun S."/>
            <person name="Duman M."/>
        </authorList>
    </citation>
    <scope>NUCLEOTIDE SEQUENCE</scope>
    <source>
        <strain evidence="2">F-65</strain>
    </source>
</reference>
<feature type="transmembrane region" description="Helical" evidence="1">
    <location>
        <begin position="65"/>
        <end position="84"/>
    </location>
</feature>
<evidence type="ECO:0000313" key="3">
    <source>
        <dbReference type="Proteomes" id="UP001430919"/>
    </source>
</evidence>
<gene>
    <name evidence="2" type="ORF">LNQ49_22995</name>
</gene>